<sequence length="29" mass="3260">MIESLVTAYLNRRLAKSSKNQGYSKISNS</sequence>
<dbReference type="AlphaFoldDB" id="A0A0K2VKI2"/>
<name>A0A0K2VKI2_LEPSM</name>
<accession>A0A0K2VKI2</accession>
<protein>
    <submittedName>
        <fullName evidence="1">Uncharacterized protein</fullName>
    </submittedName>
</protein>
<dbReference type="EMBL" id="HACA01033130">
    <property type="protein sequence ID" value="CDW50491.1"/>
    <property type="molecule type" value="Transcribed_RNA"/>
</dbReference>
<reference evidence="1" key="1">
    <citation type="submission" date="2014-05" db="EMBL/GenBank/DDBJ databases">
        <authorList>
            <person name="Chronopoulou M."/>
        </authorList>
    </citation>
    <scope>NUCLEOTIDE SEQUENCE</scope>
    <source>
        <tissue evidence="1">Whole organism</tissue>
    </source>
</reference>
<organism evidence="1">
    <name type="scientific">Lepeophtheirus salmonis</name>
    <name type="common">Salmon louse</name>
    <name type="synonym">Caligus salmonis</name>
    <dbReference type="NCBI Taxonomy" id="72036"/>
    <lineage>
        <taxon>Eukaryota</taxon>
        <taxon>Metazoa</taxon>
        <taxon>Ecdysozoa</taxon>
        <taxon>Arthropoda</taxon>
        <taxon>Crustacea</taxon>
        <taxon>Multicrustacea</taxon>
        <taxon>Hexanauplia</taxon>
        <taxon>Copepoda</taxon>
        <taxon>Siphonostomatoida</taxon>
        <taxon>Caligidae</taxon>
        <taxon>Lepeophtheirus</taxon>
    </lineage>
</organism>
<proteinExistence type="predicted"/>
<evidence type="ECO:0000313" key="1">
    <source>
        <dbReference type="EMBL" id="CDW50491.1"/>
    </source>
</evidence>